<evidence type="ECO:0000313" key="2">
    <source>
        <dbReference type="Proteomes" id="UP000789570"/>
    </source>
</evidence>
<keyword evidence="2" id="KW-1185">Reference proteome</keyword>
<comment type="caution">
    <text evidence="1">The sequence shown here is derived from an EMBL/GenBank/DDBJ whole genome shotgun (WGS) entry which is preliminary data.</text>
</comment>
<proteinExistence type="predicted"/>
<dbReference type="Proteomes" id="UP000789570">
    <property type="component" value="Unassembled WGS sequence"/>
</dbReference>
<accession>A0A9N9BAE2</accession>
<sequence>MSRVAIFDQNSDNIIVECMLKWQAMPNRYVMISRQRLPMYTPRQISRRWNNHLKHGKPLTEREKSFISYLVPITTTTRGQTSWTRICYKLYDRFHVLHSADKT</sequence>
<organism evidence="1 2">
    <name type="scientific">Funneliformis caledonium</name>
    <dbReference type="NCBI Taxonomy" id="1117310"/>
    <lineage>
        <taxon>Eukaryota</taxon>
        <taxon>Fungi</taxon>
        <taxon>Fungi incertae sedis</taxon>
        <taxon>Mucoromycota</taxon>
        <taxon>Glomeromycotina</taxon>
        <taxon>Glomeromycetes</taxon>
        <taxon>Glomerales</taxon>
        <taxon>Glomeraceae</taxon>
        <taxon>Funneliformis</taxon>
    </lineage>
</organism>
<dbReference type="AlphaFoldDB" id="A0A9N9BAE2"/>
<dbReference type="EMBL" id="CAJVPQ010001604">
    <property type="protein sequence ID" value="CAG8560991.1"/>
    <property type="molecule type" value="Genomic_DNA"/>
</dbReference>
<protein>
    <submittedName>
        <fullName evidence="1">19_t:CDS:1</fullName>
    </submittedName>
</protein>
<evidence type="ECO:0000313" key="1">
    <source>
        <dbReference type="EMBL" id="CAG8560991.1"/>
    </source>
</evidence>
<reference evidence="1" key="1">
    <citation type="submission" date="2021-06" db="EMBL/GenBank/DDBJ databases">
        <authorList>
            <person name="Kallberg Y."/>
            <person name="Tangrot J."/>
            <person name="Rosling A."/>
        </authorList>
    </citation>
    <scope>NUCLEOTIDE SEQUENCE</scope>
    <source>
        <strain evidence="1">UK204</strain>
    </source>
</reference>
<name>A0A9N9BAE2_9GLOM</name>
<gene>
    <name evidence="1" type="ORF">FCALED_LOCUS6599</name>
</gene>